<proteinExistence type="predicted"/>
<name>A0A180G6P0_PUCT1</name>
<dbReference type="EnsemblFungi" id="PTTG_09923-t43_1">
    <property type="protein sequence ID" value="PTTG_09923-t43_1-p1"/>
    <property type="gene ID" value="PTTG_09923"/>
</dbReference>
<reference evidence="3" key="4">
    <citation type="submission" date="2025-05" db="UniProtKB">
        <authorList>
            <consortium name="EnsemblFungi"/>
        </authorList>
    </citation>
    <scope>IDENTIFICATION</scope>
    <source>
        <strain evidence="3">isolate 1-1 / race 1 (BBBD)</strain>
    </source>
</reference>
<feature type="compositionally biased region" description="Low complexity" evidence="1">
    <location>
        <begin position="1"/>
        <end position="19"/>
    </location>
</feature>
<dbReference type="OrthoDB" id="10302672at2759"/>
<feature type="region of interest" description="Disordered" evidence="1">
    <location>
        <begin position="431"/>
        <end position="513"/>
    </location>
</feature>
<reference evidence="2" key="1">
    <citation type="submission" date="2009-11" db="EMBL/GenBank/DDBJ databases">
        <authorList>
            <consortium name="The Broad Institute Genome Sequencing Platform"/>
            <person name="Ward D."/>
            <person name="Feldgarden M."/>
            <person name="Earl A."/>
            <person name="Young S.K."/>
            <person name="Zeng Q."/>
            <person name="Koehrsen M."/>
            <person name="Alvarado L."/>
            <person name="Berlin A."/>
            <person name="Bochicchio J."/>
            <person name="Borenstein D."/>
            <person name="Chapman S.B."/>
            <person name="Chen Z."/>
            <person name="Engels R."/>
            <person name="Freedman E."/>
            <person name="Gellesch M."/>
            <person name="Goldberg J."/>
            <person name="Griggs A."/>
            <person name="Gujja S."/>
            <person name="Heilman E."/>
            <person name="Heiman D."/>
            <person name="Hepburn T."/>
            <person name="Howarth C."/>
            <person name="Jen D."/>
            <person name="Larson L."/>
            <person name="Lewis B."/>
            <person name="Mehta T."/>
            <person name="Park D."/>
            <person name="Pearson M."/>
            <person name="Roberts A."/>
            <person name="Saif S."/>
            <person name="Shea T."/>
            <person name="Shenoy N."/>
            <person name="Sisk P."/>
            <person name="Stolte C."/>
            <person name="Sykes S."/>
            <person name="Thomson T."/>
            <person name="Walk T."/>
            <person name="White J."/>
            <person name="Yandava C."/>
            <person name="Izard J."/>
            <person name="Baranova O.V."/>
            <person name="Blanton J.M."/>
            <person name="Tanner A.C."/>
            <person name="Dewhirst F.E."/>
            <person name="Haas B."/>
            <person name="Nusbaum C."/>
            <person name="Birren B."/>
        </authorList>
    </citation>
    <scope>NUCLEOTIDE SEQUENCE [LARGE SCALE GENOMIC DNA]</scope>
    <source>
        <strain evidence="2">1-1 BBBD Race 1</strain>
    </source>
</reference>
<evidence type="ECO:0000313" key="3">
    <source>
        <dbReference type="EnsemblFungi" id="PTTG_09923-t43_1-p1"/>
    </source>
</evidence>
<organism evidence="2">
    <name type="scientific">Puccinia triticina (isolate 1-1 / race 1 (BBBD))</name>
    <name type="common">Brown leaf rust fungus</name>
    <dbReference type="NCBI Taxonomy" id="630390"/>
    <lineage>
        <taxon>Eukaryota</taxon>
        <taxon>Fungi</taxon>
        <taxon>Dikarya</taxon>
        <taxon>Basidiomycota</taxon>
        <taxon>Pucciniomycotina</taxon>
        <taxon>Pucciniomycetes</taxon>
        <taxon>Pucciniales</taxon>
        <taxon>Pucciniaceae</taxon>
        <taxon>Puccinia</taxon>
    </lineage>
</organism>
<gene>
    <name evidence="2" type="ORF">PTTG_09923</name>
</gene>
<dbReference type="Proteomes" id="UP000005240">
    <property type="component" value="Unassembled WGS sequence"/>
</dbReference>
<feature type="compositionally biased region" description="Polar residues" evidence="1">
    <location>
        <begin position="106"/>
        <end position="115"/>
    </location>
</feature>
<protein>
    <submittedName>
        <fullName evidence="2 3">Uncharacterized protein</fullName>
    </submittedName>
</protein>
<evidence type="ECO:0000313" key="4">
    <source>
        <dbReference type="Proteomes" id="UP000005240"/>
    </source>
</evidence>
<evidence type="ECO:0000313" key="2">
    <source>
        <dbReference type="EMBL" id="OAV87543.1"/>
    </source>
</evidence>
<keyword evidence="4" id="KW-1185">Reference proteome</keyword>
<accession>A0A180G6P0</accession>
<reference evidence="3 4" key="3">
    <citation type="journal article" date="2017" name="G3 (Bethesda)">
        <title>Comparative analysis highlights variable genome content of wheat rusts and divergence of the mating loci.</title>
        <authorList>
            <person name="Cuomo C.A."/>
            <person name="Bakkeren G."/>
            <person name="Khalil H.B."/>
            <person name="Panwar V."/>
            <person name="Joly D."/>
            <person name="Linning R."/>
            <person name="Sakthikumar S."/>
            <person name="Song X."/>
            <person name="Adiconis X."/>
            <person name="Fan L."/>
            <person name="Goldberg J.M."/>
            <person name="Levin J.Z."/>
            <person name="Young S."/>
            <person name="Zeng Q."/>
            <person name="Anikster Y."/>
            <person name="Bruce M."/>
            <person name="Wang M."/>
            <person name="Yin C."/>
            <person name="McCallum B."/>
            <person name="Szabo L.J."/>
            <person name="Hulbert S."/>
            <person name="Chen X."/>
            <person name="Fellers J.P."/>
        </authorList>
    </citation>
    <scope>NUCLEOTIDE SEQUENCE</scope>
    <source>
        <strain evidence="3">isolate 1-1 / race 1 (BBBD)</strain>
        <strain evidence="4">Isolate 1-1 / race 1 (BBBD)</strain>
    </source>
</reference>
<dbReference type="AlphaFoldDB" id="A0A180G6P0"/>
<feature type="region of interest" description="Disordered" evidence="1">
    <location>
        <begin position="1"/>
        <end position="120"/>
    </location>
</feature>
<reference evidence="2" key="2">
    <citation type="submission" date="2016-05" db="EMBL/GenBank/DDBJ databases">
        <title>Comparative analysis highlights variable genome content of wheat rusts and divergence of the mating loci.</title>
        <authorList>
            <person name="Cuomo C.A."/>
            <person name="Bakkeren G."/>
            <person name="Szabo L."/>
            <person name="Khalil H."/>
            <person name="Joly D."/>
            <person name="Goldberg J."/>
            <person name="Young S."/>
            <person name="Zeng Q."/>
            <person name="Fellers J."/>
        </authorList>
    </citation>
    <scope>NUCLEOTIDE SEQUENCE [LARGE SCALE GENOMIC DNA]</scope>
    <source>
        <strain evidence="2">1-1 BBBD Race 1</strain>
    </source>
</reference>
<dbReference type="VEuPathDB" id="FungiDB:PTTG_09923"/>
<evidence type="ECO:0000256" key="1">
    <source>
        <dbReference type="SAM" id="MobiDB-lite"/>
    </source>
</evidence>
<dbReference type="EMBL" id="ADAS02000362">
    <property type="protein sequence ID" value="OAV87543.1"/>
    <property type="molecule type" value="Genomic_DNA"/>
</dbReference>
<sequence>MSDTLSKSSNLKLSNDKSTGALTPTEARPVASGAALADPKTGEELTPPAGIENSQAEANSVEAALVPQESAPVDPAAGPAKNTRAKANTPAKPKKSTKKAAEQPEKQSTSKNQPALQEDLTTDGDPEILELLGDANCRGDTEQVAEPAATQGSLPFKDNREAIWMKAVEAENEGDMDRSDFFYKMFASVVNNTQTPLAETSINGRTIRPSLLSNLLNDVPPQTSMPSFNTPHTGSATLVDAKQKGLSFKTGCSNQHGSVGFTPFFDKNLKELKAQIPLTIFNHKWQSDAMSHQALNRPKSEENAAEKGLRYYGFPYPSEWTLTLGAWPVAHREFHVCIRDVYGFKIFADWLLIHKAHCDRIHSNFCFMAVFRYDIQMRANTFAHHISIGDETFIPNISVFRQDIADQVYADVRKKNEIDFDDNPYVVGGLRNGWDPSTGAPKGRAANTFTSAPSHVAEGSSRNNFPRGRGGRSRGYFGGDRAFYNPAGGRTPGALGNSRGQRERGAGNQQAPM</sequence>